<feature type="domain" description="F-box associated beta-propeller type 3" evidence="2">
    <location>
        <begin position="147"/>
        <end position="365"/>
    </location>
</feature>
<name>R7W255_AEGTA</name>
<dbReference type="Pfam" id="PF12937">
    <property type="entry name" value="F-box-like"/>
    <property type="match status" value="1"/>
</dbReference>
<protein>
    <recommendedName>
        <fullName evidence="5">F-box domain-containing protein</fullName>
    </recommendedName>
</protein>
<dbReference type="InterPro" id="IPR017451">
    <property type="entry name" value="F-box-assoc_interact_dom"/>
</dbReference>
<evidence type="ECO:0000259" key="3">
    <source>
        <dbReference type="Pfam" id="PF12937"/>
    </source>
</evidence>
<evidence type="ECO:0000313" key="4">
    <source>
        <dbReference type="EnsemblPlants" id="EMT01132"/>
    </source>
</evidence>
<evidence type="ECO:0000259" key="2">
    <source>
        <dbReference type="Pfam" id="PF08268"/>
    </source>
</evidence>
<dbReference type="AlphaFoldDB" id="R7W255"/>
<reference evidence="4" key="1">
    <citation type="submission" date="2015-06" db="UniProtKB">
        <authorList>
            <consortium name="EnsemblPlants"/>
        </authorList>
    </citation>
    <scope>IDENTIFICATION</scope>
</reference>
<evidence type="ECO:0000256" key="1">
    <source>
        <dbReference type="SAM" id="MobiDB-lite"/>
    </source>
</evidence>
<proteinExistence type="predicted"/>
<dbReference type="InterPro" id="IPR050233">
    <property type="entry name" value="A_thaliana_F-box"/>
</dbReference>
<dbReference type="InterPro" id="IPR001810">
    <property type="entry name" value="F-box_dom"/>
</dbReference>
<sequence length="428" mass="48665">MHIVNGLSPFDVHFSTTPPLRRRLVPSDGSRNQVELPAGDHGGGRNSRSGPSQPRPSGEISIWEILVRLPPRSLLRCRAVCRAWRCATSTRDFLLAHHARQPTLPILCDSKLLDKKGYSLDIIPFDHRAADADQFQSVARFRGTSYGLVACCDGLFILAVNRIFWAIYNPATRQYAPLWMLSGYRIFGMYPHPATGEYRLLMNPRQRWQYGIEPKSQVFCYVLSLGSGQPPRHIEYADANELGNRSVLLRGCLHWYQMDHWIENSTIIVFDTTAESFRKMGAPVVSGWGDLFEMDGMLGISSFNGAATKIDIWVLQDCQNEIWTFKCRIELPVTQIKTRCGNHDDDIFCHVVVMPGDGELLVLVKFKEWLIQVDMDGKLVTTFHRKDVIPTKFRLKQTLVKHTFFPTLEGYFVKETSFSAPGDLKTVK</sequence>
<evidence type="ECO:0008006" key="5">
    <source>
        <dbReference type="Google" id="ProtNLM"/>
    </source>
</evidence>
<feature type="domain" description="F-box" evidence="3">
    <location>
        <begin position="64"/>
        <end position="91"/>
    </location>
</feature>
<feature type="region of interest" description="Disordered" evidence="1">
    <location>
        <begin position="21"/>
        <end position="57"/>
    </location>
</feature>
<dbReference type="SUPFAM" id="SSF81383">
    <property type="entry name" value="F-box domain"/>
    <property type="match status" value="1"/>
</dbReference>
<dbReference type="Gene3D" id="1.20.1280.50">
    <property type="match status" value="1"/>
</dbReference>
<dbReference type="InterPro" id="IPR013187">
    <property type="entry name" value="F-box-assoc_dom_typ3"/>
</dbReference>
<dbReference type="PANTHER" id="PTHR47993">
    <property type="entry name" value="OS09G0372900 PROTEIN-RELATED"/>
    <property type="match status" value="1"/>
</dbReference>
<accession>R7W255</accession>
<organism evidence="4">
    <name type="scientific">Aegilops tauschii</name>
    <name type="common">Tausch's goatgrass</name>
    <name type="synonym">Aegilops squarrosa</name>
    <dbReference type="NCBI Taxonomy" id="37682"/>
    <lineage>
        <taxon>Eukaryota</taxon>
        <taxon>Viridiplantae</taxon>
        <taxon>Streptophyta</taxon>
        <taxon>Embryophyta</taxon>
        <taxon>Tracheophyta</taxon>
        <taxon>Spermatophyta</taxon>
        <taxon>Magnoliopsida</taxon>
        <taxon>Liliopsida</taxon>
        <taxon>Poales</taxon>
        <taxon>Poaceae</taxon>
        <taxon>BOP clade</taxon>
        <taxon>Pooideae</taxon>
        <taxon>Triticodae</taxon>
        <taxon>Triticeae</taxon>
        <taxon>Triticinae</taxon>
        <taxon>Aegilops</taxon>
    </lineage>
</organism>
<dbReference type="PANTHER" id="PTHR47993:SF200">
    <property type="entry name" value="GENOME ASSEMBLY, CHROMOSOME: II"/>
    <property type="match status" value="1"/>
</dbReference>
<feature type="compositionally biased region" description="Low complexity" evidence="1">
    <location>
        <begin position="46"/>
        <end position="57"/>
    </location>
</feature>
<dbReference type="InterPro" id="IPR036047">
    <property type="entry name" value="F-box-like_dom_sf"/>
</dbReference>
<dbReference type="NCBIfam" id="TIGR01640">
    <property type="entry name" value="F_box_assoc_1"/>
    <property type="match status" value="1"/>
</dbReference>
<dbReference type="EnsemblPlants" id="EMT01132">
    <property type="protein sequence ID" value="EMT01132"/>
    <property type="gene ID" value="F775_20205"/>
</dbReference>
<dbReference type="Pfam" id="PF08268">
    <property type="entry name" value="FBA_3"/>
    <property type="match status" value="1"/>
</dbReference>